<feature type="domain" description="Rho-GAP" evidence="2">
    <location>
        <begin position="153"/>
        <end position="350"/>
    </location>
</feature>
<dbReference type="Pfam" id="PF00620">
    <property type="entry name" value="RhoGAP"/>
    <property type="match status" value="1"/>
</dbReference>
<dbReference type="GO" id="GO:0005096">
    <property type="term" value="F:GTPase activator activity"/>
    <property type="evidence" value="ECO:0007669"/>
    <property type="project" value="TreeGrafter"/>
</dbReference>
<proteinExistence type="predicted"/>
<feature type="region of interest" description="Disordered" evidence="1">
    <location>
        <begin position="119"/>
        <end position="147"/>
    </location>
</feature>
<dbReference type="GO" id="GO:0005737">
    <property type="term" value="C:cytoplasm"/>
    <property type="evidence" value="ECO:0007669"/>
    <property type="project" value="TreeGrafter"/>
</dbReference>
<evidence type="ECO:0000313" key="5">
    <source>
        <dbReference type="WBParaSite" id="TTAC_0000230701-mRNA-1"/>
    </source>
</evidence>
<evidence type="ECO:0000256" key="1">
    <source>
        <dbReference type="SAM" id="MobiDB-lite"/>
    </source>
</evidence>
<name>A0A0R3WNG9_HYDTA</name>
<protein>
    <submittedName>
        <fullName evidence="5">Rho-GAP domain-containing protein</fullName>
    </submittedName>
</protein>
<dbReference type="WBParaSite" id="TTAC_0000230701-mRNA-1">
    <property type="protein sequence ID" value="TTAC_0000230701-mRNA-1"/>
    <property type="gene ID" value="TTAC_0000230701"/>
</dbReference>
<dbReference type="InterPro" id="IPR008936">
    <property type="entry name" value="Rho_GTPase_activation_prot"/>
</dbReference>
<dbReference type="PROSITE" id="PS50238">
    <property type="entry name" value="RHOGAP"/>
    <property type="match status" value="1"/>
</dbReference>
<dbReference type="PANTHER" id="PTHR45876">
    <property type="entry name" value="FI04035P"/>
    <property type="match status" value="1"/>
</dbReference>
<dbReference type="Gene3D" id="1.10.555.10">
    <property type="entry name" value="Rho GTPase activation protein"/>
    <property type="match status" value="1"/>
</dbReference>
<evidence type="ECO:0000313" key="4">
    <source>
        <dbReference type="Proteomes" id="UP000274429"/>
    </source>
</evidence>
<sequence>MRKYKYLVDEGKKTASPSVASPVHLLCTGGMLWANSLLVPSKLFNLDSMPRQYWCGGLDLQTSNSSSKSLVSAGVSADQDVLTSVRFQLEKLFEVFRVLEVPSRDPISTYTIVRPPPRGWSHSQQVFSPEPPSTTPSASSATNPTRGALLPCPALTGSFSLPLKPSPIPSHPAEYMLLTPRALWPGDLTSFREVGGNSSVVGSGGNEKGSFLDPHLAAALLKLWLREMATPLVPPAMTVEVFAAAVEAESFEKSVGVATLGAEPIEKCCAMVRRLPGINRRVLLYLIKLCQHLVRPENACTSLMDARNLATVIAPNLFRSASNNPSELLNSVQSQTTFTRLLICHLNVDAEAALLNATAPDAAVEADYEAETVAEDVSCNFHPPPL</sequence>
<dbReference type="SUPFAM" id="SSF48350">
    <property type="entry name" value="GTPase activation domain, GAP"/>
    <property type="match status" value="1"/>
</dbReference>
<gene>
    <name evidence="3" type="ORF">TTAC_LOCUS2294</name>
</gene>
<organism evidence="5">
    <name type="scientific">Hydatigena taeniaeformis</name>
    <name type="common">Feline tapeworm</name>
    <name type="synonym">Taenia taeniaeformis</name>
    <dbReference type="NCBI Taxonomy" id="6205"/>
    <lineage>
        <taxon>Eukaryota</taxon>
        <taxon>Metazoa</taxon>
        <taxon>Spiralia</taxon>
        <taxon>Lophotrochozoa</taxon>
        <taxon>Platyhelminthes</taxon>
        <taxon>Cestoda</taxon>
        <taxon>Eucestoda</taxon>
        <taxon>Cyclophyllidea</taxon>
        <taxon>Taeniidae</taxon>
        <taxon>Hydatigera</taxon>
    </lineage>
</organism>
<dbReference type="GO" id="GO:0007165">
    <property type="term" value="P:signal transduction"/>
    <property type="evidence" value="ECO:0007669"/>
    <property type="project" value="InterPro"/>
</dbReference>
<dbReference type="STRING" id="6205.A0A0R3WNG9"/>
<dbReference type="OrthoDB" id="437889at2759"/>
<dbReference type="SMART" id="SM00324">
    <property type="entry name" value="RhoGAP"/>
    <property type="match status" value="1"/>
</dbReference>
<reference evidence="3 4" key="2">
    <citation type="submission" date="2018-11" db="EMBL/GenBank/DDBJ databases">
        <authorList>
            <consortium name="Pathogen Informatics"/>
        </authorList>
    </citation>
    <scope>NUCLEOTIDE SEQUENCE [LARGE SCALE GENOMIC DNA]</scope>
</reference>
<evidence type="ECO:0000313" key="3">
    <source>
        <dbReference type="EMBL" id="VDM19547.1"/>
    </source>
</evidence>
<dbReference type="EMBL" id="UYWX01000934">
    <property type="protein sequence ID" value="VDM19547.1"/>
    <property type="molecule type" value="Genomic_DNA"/>
</dbReference>
<dbReference type="Proteomes" id="UP000274429">
    <property type="component" value="Unassembled WGS sequence"/>
</dbReference>
<dbReference type="AlphaFoldDB" id="A0A0R3WNG9"/>
<dbReference type="InterPro" id="IPR000198">
    <property type="entry name" value="RhoGAP_dom"/>
</dbReference>
<dbReference type="PANTHER" id="PTHR45876:SF8">
    <property type="entry name" value="FI04035P"/>
    <property type="match status" value="1"/>
</dbReference>
<feature type="compositionally biased region" description="Low complexity" evidence="1">
    <location>
        <begin position="135"/>
        <end position="145"/>
    </location>
</feature>
<keyword evidence="4" id="KW-1185">Reference proteome</keyword>
<evidence type="ECO:0000259" key="2">
    <source>
        <dbReference type="PROSITE" id="PS50238"/>
    </source>
</evidence>
<reference evidence="5" key="1">
    <citation type="submission" date="2017-02" db="UniProtKB">
        <authorList>
            <consortium name="WormBaseParasite"/>
        </authorList>
    </citation>
    <scope>IDENTIFICATION</scope>
</reference>
<accession>A0A0R3WNG9</accession>